<evidence type="ECO:0000313" key="1">
    <source>
        <dbReference type="EMBL" id="CAD9693373.1"/>
    </source>
</evidence>
<protein>
    <submittedName>
        <fullName evidence="1">Uncharacterized protein</fullName>
    </submittedName>
</protein>
<proteinExistence type="predicted"/>
<gene>
    <name evidence="1" type="ORF">QSP1433_LOCUS11681</name>
</gene>
<accession>A0A7S2S981</accession>
<organism evidence="1">
    <name type="scientific">Mucochytrium quahogii</name>
    <dbReference type="NCBI Taxonomy" id="96639"/>
    <lineage>
        <taxon>Eukaryota</taxon>
        <taxon>Sar</taxon>
        <taxon>Stramenopiles</taxon>
        <taxon>Bigyra</taxon>
        <taxon>Labyrinthulomycetes</taxon>
        <taxon>Thraustochytrida</taxon>
        <taxon>Thraustochytriidae</taxon>
        <taxon>Mucochytrium</taxon>
    </lineage>
</organism>
<reference evidence="1" key="1">
    <citation type="submission" date="2021-01" db="EMBL/GenBank/DDBJ databases">
        <authorList>
            <person name="Corre E."/>
            <person name="Pelletier E."/>
            <person name="Niang G."/>
            <person name="Scheremetjew M."/>
            <person name="Finn R."/>
            <person name="Kale V."/>
            <person name="Holt S."/>
            <person name="Cochrane G."/>
            <person name="Meng A."/>
            <person name="Brown T."/>
            <person name="Cohen L."/>
        </authorList>
    </citation>
    <scope>NUCLEOTIDE SEQUENCE</scope>
    <source>
        <strain evidence="1">NY070348D</strain>
    </source>
</reference>
<name>A0A7S2S981_9STRA</name>
<dbReference type="AlphaFoldDB" id="A0A7S2S981"/>
<dbReference type="EMBL" id="HBHK01018530">
    <property type="protein sequence ID" value="CAD9693373.1"/>
    <property type="molecule type" value="Transcribed_RNA"/>
</dbReference>
<sequence>MHDGKVLHAGAKLFSGQRIILVGFIDSVISEEVSYGYSKQSAIARHNRELRAFKDRENGSKRESKELSSLYEDILMLTSAPDIPHQVLADKNENDPVAKHVCHLSVTGNC</sequence>